<evidence type="ECO:0000313" key="2">
    <source>
        <dbReference type="Proteomes" id="UP000199337"/>
    </source>
</evidence>
<reference evidence="2" key="1">
    <citation type="submission" date="2016-10" db="EMBL/GenBank/DDBJ databases">
        <authorList>
            <person name="Varghese N."/>
            <person name="Submissions S."/>
        </authorList>
    </citation>
    <scope>NUCLEOTIDE SEQUENCE [LARGE SCALE GENOMIC DNA]</scope>
    <source>
        <strain evidence="2">DSM 17038</strain>
    </source>
</reference>
<name>A0A1I2NBI2_9FIRM</name>
<gene>
    <name evidence="1" type="ORF">SAMN05660649_00455</name>
</gene>
<dbReference type="Proteomes" id="UP000199337">
    <property type="component" value="Unassembled WGS sequence"/>
</dbReference>
<keyword evidence="2" id="KW-1185">Reference proteome</keyword>
<dbReference type="AlphaFoldDB" id="A0A1I2NBI2"/>
<dbReference type="EMBL" id="FOOX01000001">
    <property type="protein sequence ID" value="SFG00868.1"/>
    <property type="molecule type" value="Genomic_DNA"/>
</dbReference>
<protein>
    <submittedName>
        <fullName evidence="1">Uncharacterized protein</fullName>
    </submittedName>
</protein>
<organism evidence="1 2">
    <name type="scientific">Desulfotruncus arcticus DSM 17038</name>
    <dbReference type="NCBI Taxonomy" id="1121424"/>
    <lineage>
        <taxon>Bacteria</taxon>
        <taxon>Bacillati</taxon>
        <taxon>Bacillota</taxon>
        <taxon>Clostridia</taxon>
        <taxon>Eubacteriales</taxon>
        <taxon>Desulfallaceae</taxon>
        <taxon>Desulfotruncus</taxon>
    </lineage>
</organism>
<accession>A0A1I2NBI2</accession>
<sequence>MVRRIKNLKAVSQVQNRTDAEEIGEEVLRNVNKSRNDITDFQLNEAGGPLGEEFDEAD</sequence>
<proteinExistence type="predicted"/>
<evidence type="ECO:0000313" key="1">
    <source>
        <dbReference type="EMBL" id="SFG00868.1"/>
    </source>
</evidence>